<comment type="similarity">
    <text evidence="1 3">Belongs to the short-chain dehydrogenases/reductases (SDR) family.</text>
</comment>
<protein>
    <submittedName>
        <fullName evidence="4">SDR family NAD(P)-dependent oxidoreductase</fullName>
    </submittedName>
</protein>
<evidence type="ECO:0000313" key="4">
    <source>
        <dbReference type="EMBL" id="TXG39705.1"/>
    </source>
</evidence>
<dbReference type="Gene3D" id="3.40.50.720">
    <property type="entry name" value="NAD(P)-binding Rossmann-like Domain"/>
    <property type="match status" value="1"/>
</dbReference>
<gene>
    <name evidence="4" type="ORF">FUA22_07520</name>
</gene>
<dbReference type="PRINTS" id="PR00081">
    <property type="entry name" value="GDHRDH"/>
</dbReference>
<evidence type="ECO:0000313" key="5">
    <source>
        <dbReference type="Proteomes" id="UP000321080"/>
    </source>
</evidence>
<dbReference type="PANTHER" id="PTHR24320">
    <property type="entry name" value="RETINOL DEHYDROGENASE"/>
    <property type="match status" value="1"/>
</dbReference>
<accession>A0A5C7GN13</accession>
<keyword evidence="5" id="KW-1185">Reference proteome</keyword>
<dbReference type="InterPro" id="IPR036291">
    <property type="entry name" value="NAD(P)-bd_dom_sf"/>
</dbReference>
<reference evidence="4 5" key="1">
    <citation type="submission" date="2019-08" db="EMBL/GenBank/DDBJ databases">
        <title>Seonamhaeicola sediminis sp. nov., isolated from marine sediment.</title>
        <authorList>
            <person name="Cao W.R."/>
        </authorList>
    </citation>
    <scope>NUCLEOTIDE SEQUENCE [LARGE SCALE GENOMIC DNA]</scope>
    <source>
        <strain evidence="4 5">1505</strain>
    </source>
</reference>
<keyword evidence="2" id="KW-0560">Oxidoreductase</keyword>
<dbReference type="RefSeq" id="WP_147767274.1">
    <property type="nucleotide sequence ID" value="NZ_VRKQ01000008.1"/>
</dbReference>
<organism evidence="4 5">
    <name type="scientific">Seonamhaeicola maritimus</name>
    <dbReference type="NCBI Taxonomy" id="2591822"/>
    <lineage>
        <taxon>Bacteria</taxon>
        <taxon>Pseudomonadati</taxon>
        <taxon>Bacteroidota</taxon>
        <taxon>Flavobacteriia</taxon>
        <taxon>Flavobacteriales</taxon>
        <taxon>Flavobacteriaceae</taxon>
    </lineage>
</organism>
<name>A0A5C7GN13_9FLAO</name>
<dbReference type="InterPro" id="IPR002347">
    <property type="entry name" value="SDR_fam"/>
</dbReference>
<sequence length="265" mass="29037">MKKTILITGSTDGIGKLTAIKLAKDGHHVYIHGRNSEKLNLVIKEIKELSNNDFVDGFMADLSDLEGVKALAAAISEELPKLDVLINNAGVYKSKIDKTIKGLDIRFVVNYLAPYTLTNMLLPLLKKSDKNRIINLSSAAQSSVSIDGLLGKRQVFENEAYAQSKLALTMWSFYLANSDRDIQVIAVNPGSLLNTNMVKEAFGHHWSSADKGASILYNLALSEEFNGISGQYFNNDKGGFGKAHPDAYETEKISNLITLTEGIIN</sequence>
<dbReference type="PANTHER" id="PTHR24320:SF148">
    <property type="entry name" value="NAD(P)-BINDING ROSSMANN-FOLD SUPERFAMILY PROTEIN"/>
    <property type="match status" value="1"/>
</dbReference>
<dbReference type="AlphaFoldDB" id="A0A5C7GN13"/>
<dbReference type="OrthoDB" id="597510at2"/>
<evidence type="ECO:0000256" key="2">
    <source>
        <dbReference type="ARBA" id="ARBA00023002"/>
    </source>
</evidence>
<evidence type="ECO:0000256" key="3">
    <source>
        <dbReference type="RuleBase" id="RU000363"/>
    </source>
</evidence>
<dbReference type="Proteomes" id="UP000321080">
    <property type="component" value="Unassembled WGS sequence"/>
</dbReference>
<dbReference type="GO" id="GO:0016491">
    <property type="term" value="F:oxidoreductase activity"/>
    <property type="evidence" value="ECO:0007669"/>
    <property type="project" value="UniProtKB-KW"/>
</dbReference>
<dbReference type="SUPFAM" id="SSF51735">
    <property type="entry name" value="NAD(P)-binding Rossmann-fold domains"/>
    <property type="match status" value="1"/>
</dbReference>
<dbReference type="Pfam" id="PF00106">
    <property type="entry name" value="adh_short"/>
    <property type="match status" value="1"/>
</dbReference>
<evidence type="ECO:0000256" key="1">
    <source>
        <dbReference type="ARBA" id="ARBA00006484"/>
    </source>
</evidence>
<comment type="caution">
    <text evidence="4">The sequence shown here is derived from an EMBL/GenBank/DDBJ whole genome shotgun (WGS) entry which is preliminary data.</text>
</comment>
<proteinExistence type="inferred from homology"/>
<dbReference type="PRINTS" id="PR00080">
    <property type="entry name" value="SDRFAMILY"/>
</dbReference>
<dbReference type="EMBL" id="VRKQ01000008">
    <property type="protein sequence ID" value="TXG39705.1"/>
    <property type="molecule type" value="Genomic_DNA"/>
</dbReference>